<evidence type="ECO:0000313" key="3">
    <source>
        <dbReference type="Proteomes" id="UP000554482"/>
    </source>
</evidence>
<dbReference type="OrthoDB" id="1867629at2759"/>
<name>A0A7J6V5H6_THATH</name>
<sequence>MWLDEFNGMKYSNCSYGFGFEESLQEVLLGEESLVLLRKFLMESDTLIHRYLSMGVLHWLTFSNDEPLIVSFNLFREDFGFIPLPRENLLQRRCYLTIGLFEGHLSVVDHSFSIDIWVMKKYNDNESWVRQFSIKQELIWSAAGCAMNVRVDLLKFRNSGELLLIFDGKYFVSHNIISQKREFLKVEGFEEGKKHLLQGYPFVGSFLSLKSACGWYPDTD</sequence>
<dbReference type="InterPro" id="IPR013187">
    <property type="entry name" value="F-box-assoc_dom_typ3"/>
</dbReference>
<proteinExistence type="predicted"/>
<evidence type="ECO:0000259" key="1">
    <source>
        <dbReference type="Pfam" id="PF08268"/>
    </source>
</evidence>
<feature type="domain" description="F-box associated beta-propeller type 3" evidence="1">
    <location>
        <begin position="54"/>
        <end position="165"/>
    </location>
</feature>
<accession>A0A7J6V5H6</accession>
<keyword evidence="3" id="KW-1185">Reference proteome</keyword>
<dbReference type="NCBIfam" id="TIGR01640">
    <property type="entry name" value="F_box_assoc_1"/>
    <property type="match status" value="1"/>
</dbReference>
<evidence type="ECO:0000313" key="2">
    <source>
        <dbReference type="EMBL" id="KAF5180334.1"/>
    </source>
</evidence>
<dbReference type="AlphaFoldDB" id="A0A7J6V5H6"/>
<dbReference type="EMBL" id="JABWDY010037596">
    <property type="protein sequence ID" value="KAF5180334.1"/>
    <property type="molecule type" value="Genomic_DNA"/>
</dbReference>
<protein>
    <recommendedName>
        <fullName evidence="1">F-box associated beta-propeller type 3 domain-containing protein</fullName>
    </recommendedName>
</protein>
<dbReference type="InterPro" id="IPR017451">
    <property type="entry name" value="F-box-assoc_interact_dom"/>
</dbReference>
<dbReference type="Proteomes" id="UP000554482">
    <property type="component" value="Unassembled WGS sequence"/>
</dbReference>
<reference evidence="2 3" key="1">
    <citation type="submission" date="2020-06" db="EMBL/GenBank/DDBJ databases">
        <title>Transcriptomic and genomic resources for Thalictrum thalictroides and T. hernandezii: Facilitating candidate gene discovery in an emerging model plant lineage.</title>
        <authorList>
            <person name="Arias T."/>
            <person name="Riano-Pachon D.M."/>
            <person name="Di Stilio V.S."/>
        </authorList>
    </citation>
    <scope>NUCLEOTIDE SEQUENCE [LARGE SCALE GENOMIC DNA]</scope>
    <source>
        <strain evidence="3">cv. WT478/WT964</strain>
        <tissue evidence="2">Leaves</tissue>
    </source>
</reference>
<gene>
    <name evidence="2" type="ORF">FRX31_030077</name>
</gene>
<organism evidence="2 3">
    <name type="scientific">Thalictrum thalictroides</name>
    <name type="common">Rue-anemone</name>
    <name type="synonym">Anemone thalictroides</name>
    <dbReference type="NCBI Taxonomy" id="46969"/>
    <lineage>
        <taxon>Eukaryota</taxon>
        <taxon>Viridiplantae</taxon>
        <taxon>Streptophyta</taxon>
        <taxon>Embryophyta</taxon>
        <taxon>Tracheophyta</taxon>
        <taxon>Spermatophyta</taxon>
        <taxon>Magnoliopsida</taxon>
        <taxon>Ranunculales</taxon>
        <taxon>Ranunculaceae</taxon>
        <taxon>Thalictroideae</taxon>
        <taxon>Thalictrum</taxon>
    </lineage>
</organism>
<dbReference type="Pfam" id="PF08268">
    <property type="entry name" value="FBA_3"/>
    <property type="match status" value="1"/>
</dbReference>
<comment type="caution">
    <text evidence="2">The sequence shown here is derived from an EMBL/GenBank/DDBJ whole genome shotgun (WGS) entry which is preliminary data.</text>
</comment>